<accession>A0A9N9EIJ8</accession>
<name>A0A9N9EIJ8_9GLOM</name>
<dbReference type="Proteomes" id="UP000789739">
    <property type="component" value="Unassembled WGS sequence"/>
</dbReference>
<feature type="non-terminal residue" evidence="2">
    <location>
        <position position="178"/>
    </location>
</feature>
<gene>
    <name evidence="2" type="ORF">PBRASI_LOCUS11569</name>
</gene>
<organism evidence="2 3">
    <name type="scientific">Paraglomus brasilianum</name>
    <dbReference type="NCBI Taxonomy" id="144538"/>
    <lineage>
        <taxon>Eukaryota</taxon>
        <taxon>Fungi</taxon>
        <taxon>Fungi incertae sedis</taxon>
        <taxon>Mucoromycota</taxon>
        <taxon>Glomeromycotina</taxon>
        <taxon>Glomeromycetes</taxon>
        <taxon>Paraglomerales</taxon>
        <taxon>Paraglomeraceae</taxon>
        <taxon>Paraglomus</taxon>
    </lineage>
</organism>
<sequence>AREETMPESIEDEIENGQSSYSCFSPGDISPTPHPHQYTRAQCGDLEYDSADDEIPNYEKLLPLNIENNWILKKLTKVEKGIARYNIIFLPECNKNDRLRSMFTDDEWSKLEDWFFKKEGKIAKTVLPSFSKVEPILNRYREAIINANDDGHIDLDKINVIYDYPNGYTFKKNWLERW</sequence>
<proteinExistence type="predicted"/>
<feature type="non-terminal residue" evidence="2">
    <location>
        <position position="1"/>
    </location>
</feature>
<evidence type="ECO:0000313" key="2">
    <source>
        <dbReference type="EMBL" id="CAG8676368.1"/>
    </source>
</evidence>
<dbReference type="AlphaFoldDB" id="A0A9N9EIJ8"/>
<evidence type="ECO:0000313" key="3">
    <source>
        <dbReference type="Proteomes" id="UP000789739"/>
    </source>
</evidence>
<keyword evidence="3" id="KW-1185">Reference proteome</keyword>
<dbReference type="EMBL" id="CAJVPI010005937">
    <property type="protein sequence ID" value="CAG8676368.1"/>
    <property type="molecule type" value="Genomic_DNA"/>
</dbReference>
<protein>
    <submittedName>
        <fullName evidence="2">9333_t:CDS:1</fullName>
    </submittedName>
</protein>
<reference evidence="2" key="1">
    <citation type="submission" date="2021-06" db="EMBL/GenBank/DDBJ databases">
        <authorList>
            <person name="Kallberg Y."/>
            <person name="Tangrot J."/>
            <person name="Rosling A."/>
        </authorList>
    </citation>
    <scope>NUCLEOTIDE SEQUENCE</scope>
    <source>
        <strain evidence="2">BR232B</strain>
    </source>
</reference>
<comment type="caution">
    <text evidence="2">The sequence shown here is derived from an EMBL/GenBank/DDBJ whole genome shotgun (WGS) entry which is preliminary data.</text>
</comment>
<evidence type="ECO:0000256" key="1">
    <source>
        <dbReference type="SAM" id="MobiDB-lite"/>
    </source>
</evidence>
<dbReference type="OrthoDB" id="2323536at2759"/>
<feature type="region of interest" description="Disordered" evidence="1">
    <location>
        <begin position="1"/>
        <end position="28"/>
    </location>
</feature>